<keyword evidence="1" id="KW-0328">Glycosyltransferase</keyword>
<accession>A0A840ICU1</accession>
<dbReference type="Pfam" id="PF13439">
    <property type="entry name" value="Glyco_transf_4"/>
    <property type="match status" value="1"/>
</dbReference>
<dbReference type="GO" id="GO:0016757">
    <property type="term" value="F:glycosyltransferase activity"/>
    <property type="evidence" value="ECO:0007669"/>
    <property type="project" value="UniProtKB-KW"/>
</dbReference>
<feature type="domain" description="Glycosyl transferase family 1" evidence="3">
    <location>
        <begin position="210"/>
        <end position="352"/>
    </location>
</feature>
<dbReference type="InterPro" id="IPR050194">
    <property type="entry name" value="Glycosyltransferase_grp1"/>
</dbReference>
<evidence type="ECO:0000313" key="5">
    <source>
        <dbReference type="EMBL" id="MBB4661760.1"/>
    </source>
</evidence>
<dbReference type="RefSeq" id="WP_183340192.1">
    <property type="nucleotide sequence ID" value="NZ_JACHNU010000001.1"/>
</dbReference>
<keyword evidence="2 5" id="KW-0808">Transferase</keyword>
<dbReference type="InterPro" id="IPR028098">
    <property type="entry name" value="Glyco_trans_4-like_N"/>
</dbReference>
<evidence type="ECO:0000256" key="1">
    <source>
        <dbReference type="ARBA" id="ARBA00022676"/>
    </source>
</evidence>
<proteinExistence type="predicted"/>
<evidence type="ECO:0000313" key="6">
    <source>
        <dbReference type="Proteomes" id="UP000585272"/>
    </source>
</evidence>
<dbReference type="AlphaFoldDB" id="A0A840ICU1"/>
<reference evidence="5 6" key="1">
    <citation type="submission" date="2020-08" db="EMBL/GenBank/DDBJ databases">
        <title>Genomic Encyclopedia of Archaeal and Bacterial Type Strains, Phase II (KMG-II): from individual species to whole genera.</title>
        <authorList>
            <person name="Goeker M."/>
        </authorList>
    </citation>
    <scope>NUCLEOTIDE SEQUENCE [LARGE SCALE GENOMIC DNA]</scope>
    <source>
        <strain evidence="5 6">DSM 23288</strain>
    </source>
</reference>
<keyword evidence="6" id="KW-1185">Reference proteome</keyword>
<comment type="caution">
    <text evidence="5">The sequence shown here is derived from an EMBL/GenBank/DDBJ whole genome shotgun (WGS) entry which is preliminary data.</text>
</comment>
<evidence type="ECO:0000259" key="4">
    <source>
        <dbReference type="Pfam" id="PF13439"/>
    </source>
</evidence>
<dbReference type="InterPro" id="IPR001296">
    <property type="entry name" value="Glyco_trans_1"/>
</dbReference>
<dbReference type="SUPFAM" id="SSF53756">
    <property type="entry name" value="UDP-Glycosyltransferase/glycogen phosphorylase"/>
    <property type="match status" value="1"/>
</dbReference>
<feature type="domain" description="Glycosyltransferase subfamily 4-like N-terminal" evidence="4">
    <location>
        <begin position="18"/>
        <end position="198"/>
    </location>
</feature>
<evidence type="ECO:0000256" key="2">
    <source>
        <dbReference type="ARBA" id="ARBA00022679"/>
    </source>
</evidence>
<sequence length="385" mass="40985">MSRRERVLLLHNRYRAAGGEERVVDELEALLRDRGHAVARCERDSAESGRVTAARALLRGGVGEEQVRAAIAAHGADVLHAHNIHPLFGWRALAAGRDAGARVVLHLHNYRFTCAIGVAYREGRPCHRCHGRDTRPGLRHNCRGSLPEAAVYAAALSAQQPRLLELVDRFVAVGAAQAEILAAFGVPRSRVDVVPNAVAAVAAASGAAEGRYALASGRLVEEKGFDMAIAAARAAGVPLRIAGEGPDERRLRGLADGAEVTFLGRIDGERMAAERRGAAVVLVPSRWEEACPMAVVEALADGVPVLASDLGGLPELVGPGAALPARDEAAWARALRALWDDPAERARRGEEALARARARHTPEAQYAALVDAYAAAERAARERGR</sequence>
<evidence type="ECO:0000259" key="3">
    <source>
        <dbReference type="Pfam" id="PF00534"/>
    </source>
</evidence>
<dbReference type="CDD" id="cd03801">
    <property type="entry name" value="GT4_PimA-like"/>
    <property type="match status" value="1"/>
</dbReference>
<dbReference type="PANTHER" id="PTHR45947">
    <property type="entry name" value="SULFOQUINOVOSYL TRANSFERASE SQD2"/>
    <property type="match status" value="1"/>
</dbReference>
<dbReference type="Pfam" id="PF00534">
    <property type="entry name" value="Glycos_transf_1"/>
    <property type="match status" value="1"/>
</dbReference>
<gene>
    <name evidence="5" type="ORF">BDZ31_001333</name>
</gene>
<dbReference type="GO" id="GO:1901137">
    <property type="term" value="P:carbohydrate derivative biosynthetic process"/>
    <property type="evidence" value="ECO:0007669"/>
    <property type="project" value="UniProtKB-ARBA"/>
</dbReference>
<name>A0A840ICU1_9ACTN</name>
<dbReference type="PANTHER" id="PTHR45947:SF13">
    <property type="entry name" value="TRANSFERASE"/>
    <property type="match status" value="1"/>
</dbReference>
<dbReference type="Gene3D" id="3.40.50.2000">
    <property type="entry name" value="Glycogen Phosphorylase B"/>
    <property type="match status" value="2"/>
</dbReference>
<dbReference type="Proteomes" id="UP000585272">
    <property type="component" value="Unassembled WGS sequence"/>
</dbReference>
<protein>
    <submittedName>
        <fullName evidence="5">Glycosyltransferase involved in cell wall biosynthesis</fullName>
    </submittedName>
</protein>
<organism evidence="5 6">
    <name type="scientific">Conexibacter arvalis</name>
    <dbReference type="NCBI Taxonomy" id="912552"/>
    <lineage>
        <taxon>Bacteria</taxon>
        <taxon>Bacillati</taxon>
        <taxon>Actinomycetota</taxon>
        <taxon>Thermoleophilia</taxon>
        <taxon>Solirubrobacterales</taxon>
        <taxon>Conexibacteraceae</taxon>
        <taxon>Conexibacter</taxon>
    </lineage>
</organism>
<dbReference type="EMBL" id="JACHNU010000001">
    <property type="protein sequence ID" value="MBB4661760.1"/>
    <property type="molecule type" value="Genomic_DNA"/>
</dbReference>